<keyword evidence="2" id="KW-0472">Membrane</keyword>
<dbReference type="GO" id="GO:0016020">
    <property type="term" value="C:membrane"/>
    <property type="evidence" value="ECO:0007669"/>
    <property type="project" value="InterPro"/>
</dbReference>
<keyword evidence="2" id="KW-1133">Transmembrane helix</keyword>
<dbReference type="Pfam" id="PF04186">
    <property type="entry name" value="FxsA"/>
    <property type="match status" value="1"/>
</dbReference>
<keyword evidence="2" id="KW-0812">Transmembrane</keyword>
<comment type="caution">
    <text evidence="3">The sequence shown here is derived from an EMBL/GenBank/DDBJ whole genome shotgun (WGS) entry which is preliminary data.</text>
</comment>
<gene>
    <name evidence="3" type="ORF">LCGC14_0076950</name>
</gene>
<dbReference type="NCBIfam" id="NF008528">
    <property type="entry name" value="PRK11463.1-2"/>
    <property type="match status" value="1"/>
</dbReference>
<evidence type="ECO:0000313" key="3">
    <source>
        <dbReference type="EMBL" id="KKO05424.1"/>
    </source>
</evidence>
<dbReference type="InterPro" id="IPR007313">
    <property type="entry name" value="FxsA"/>
</dbReference>
<accession>A0A0F9YLE7</accession>
<feature type="compositionally biased region" description="Basic and acidic residues" evidence="1">
    <location>
        <begin position="148"/>
        <end position="181"/>
    </location>
</feature>
<reference evidence="3" key="1">
    <citation type="journal article" date="2015" name="Nature">
        <title>Complex archaea that bridge the gap between prokaryotes and eukaryotes.</title>
        <authorList>
            <person name="Spang A."/>
            <person name="Saw J.H."/>
            <person name="Jorgensen S.L."/>
            <person name="Zaremba-Niedzwiedzka K."/>
            <person name="Martijn J."/>
            <person name="Lind A.E."/>
            <person name="van Eijk R."/>
            <person name="Schleper C."/>
            <person name="Guy L."/>
            <person name="Ettema T.J."/>
        </authorList>
    </citation>
    <scope>NUCLEOTIDE SEQUENCE</scope>
</reference>
<protein>
    <recommendedName>
        <fullName evidence="4">FxsA cytoplasmic membrane protein</fullName>
    </recommendedName>
</protein>
<feature type="transmembrane region" description="Helical" evidence="2">
    <location>
        <begin position="29"/>
        <end position="46"/>
    </location>
</feature>
<name>A0A0F9YLE7_9ZZZZ</name>
<evidence type="ECO:0000256" key="2">
    <source>
        <dbReference type="SAM" id="Phobius"/>
    </source>
</evidence>
<sequence>MPFPLLAFIVIPIAELLLLFEVADMIGGLATLGLVIVTAFVGFNVLRIQGFSTLSRANQRMAGGELPGQEIVEGLLLAFAGALLLTPGLITDTIGFALLTPPIRRRLATRMMRNGTSFFVGGMRGRGTTFGGGFSSYRGGQDEGPGSGRDHRDGATIDGEIVDRDSDSKHGRLSDDDKNTP</sequence>
<evidence type="ECO:0000256" key="1">
    <source>
        <dbReference type="SAM" id="MobiDB-lite"/>
    </source>
</evidence>
<dbReference type="PANTHER" id="PTHR35335:SF1">
    <property type="entry name" value="UPF0716 PROTEIN FXSA"/>
    <property type="match status" value="1"/>
</dbReference>
<proteinExistence type="predicted"/>
<dbReference type="PANTHER" id="PTHR35335">
    <property type="entry name" value="UPF0716 PROTEIN FXSA"/>
    <property type="match status" value="1"/>
</dbReference>
<feature type="transmembrane region" description="Helical" evidence="2">
    <location>
        <begin position="75"/>
        <end position="103"/>
    </location>
</feature>
<feature type="region of interest" description="Disordered" evidence="1">
    <location>
        <begin position="131"/>
        <end position="181"/>
    </location>
</feature>
<feature type="transmembrane region" description="Helical" evidence="2">
    <location>
        <begin position="6"/>
        <end position="22"/>
    </location>
</feature>
<evidence type="ECO:0008006" key="4">
    <source>
        <dbReference type="Google" id="ProtNLM"/>
    </source>
</evidence>
<dbReference type="AlphaFoldDB" id="A0A0F9YLE7"/>
<organism evidence="3">
    <name type="scientific">marine sediment metagenome</name>
    <dbReference type="NCBI Taxonomy" id="412755"/>
    <lineage>
        <taxon>unclassified sequences</taxon>
        <taxon>metagenomes</taxon>
        <taxon>ecological metagenomes</taxon>
    </lineage>
</organism>
<dbReference type="EMBL" id="LAZR01000019">
    <property type="protein sequence ID" value="KKO05424.1"/>
    <property type="molecule type" value="Genomic_DNA"/>
</dbReference>